<evidence type="ECO:0000313" key="1">
    <source>
        <dbReference type="EMBL" id="EJW98976.1"/>
    </source>
</evidence>
<gene>
    <name evidence="1" type="ORF">EVA_12917</name>
</gene>
<dbReference type="AlphaFoldDB" id="J9FVE4"/>
<sequence length="61" mass="6626">RVRLLRHGVLAISMFLCSIASEFRVPRGERTRKQALVSLLVGALCLAGWGRTSPSSTTTTP</sequence>
<reference evidence="1" key="1">
    <citation type="journal article" date="2012" name="PLoS ONE">
        <title>Gene sets for utilization of primary and secondary nutrition supplies in the distal gut of endangered iberian lynx.</title>
        <authorList>
            <person name="Alcaide M."/>
            <person name="Messina E."/>
            <person name="Richter M."/>
            <person name="Bargiela R."/>
            <person name="Peplies J."/>
            <person name="Huws S.A."/>
            <person name="Newbold C.J."/>
            <person name="Golyshin P.N."/>
            <person name="Simon M.A."/>
            <person name="Lopez G."/>
            <person name="Yakimov M.M."/>
            <person name="Ferrer M."/>
        </authorList>
    </citation>
    <scope>NUCLEOTIDE SEQUENCE</scope>
</reference>
<accession>J9FVE4</accession>
<dbReference type="EMBL" id="AMCI01004019">
    <property type="protein sequence ID" value="EJW98976.1"/>
    <property type="molecule type" value="Genomic_DNA"/>
</dbReference>
<feature type="non-terminal residue" evidence="1">
    <location>
        <position position="1"/>
    </location>
</feature>
<organism evidence="1">
    <name type="scientific">gut metagenome</name>
    <dbReference type="NCBI Taxonomy" id="749906"/>
    <lineage>
        <taxon>unclassified sequences</taxon>
        <taxon>metagenomes</taxon>
        <taxon>organismal metagenomes</taxon>
    </lineage>
</organism>
<proteinExistence type="predicted"/>
<protein>
    <submittedName>
        <fullName evidence="1">Uncharacterized protein</fullName>
    </submittedName>
</protein>
<name>J9FVE4_9ZZZZ</name>
<comment type="caution">
    <text evidence="1">The sequence shown here is derived from an EMBL/GenBank/DDBJ whole genome shotgun (WGS) entry which is preliminary data.</text>
</comment>